<dbReference type="Proteomes" id="UP000009097">
    <property type="component" value="Unassembled WGS sequence"/>
</dbReference>
<name>A0A0J9VCE0_FUSO4</name>
<reference evidence="1" key="2">
    <citation type="journal article" date="2010" name="Nature">
        <title>Comparative genomics reveals mobile pathogenicity chromosomes in Fusarium.</title>
        <authorList>
            <person name="Ma L.J."/>
            <person name="van der Does H.C."/>
            <person name="Borkovich K.A."/>
            <person name="Coleman J.J."/>
            <person name="Daboussi M.J."/>
            <person name="Di Pietro A."/>
            <person name="Dufresne M."/>
            <person name="Freitag M."/>
            <person name="Grabherr M."/>
            <person name="Henrissat B."/>
            <person name="Houterman P.M."/>
            <person name="Kang S."/>
            <person name="Shim W.B."/>
            <person name="Woloshuk C."/>
            <person name="Xie X."/>
            <person name="Xu J.R."/>
            <person name="Antoniw J."/>
            <person name="Baker S.E."/>
            <person name="Bluhm B.H."/>
            <person name="Breakspear A."/>
            <person name="Brown D.W."/>
            <person name="Butchko R.A."/>
            <person name="Chapman S."/>
            <person name="Coulson R."/>
            <person name="Coutinho P.M."/>
            <person name="Danchin E.G."/>
            <person name="Diener A."/>
            <person name="Gale L.R."/>
            <person name="Gardiner D.M."/>
            <person name="Goff S."/>
            <person name="Hammond-Kosack K.E."/>
            <person name="Hilburn K."/>
            <person name="Hua-Van A."/>
            <person name="Jonkers W."/>
            <person name="Kazan K."/>
            <person name="Kodira C.D."/>
            <person name="Koehrsen M."/>
            <person name="Kumar L."/>
            <person name="Lee Y.H."/>
            <person name="Li L."/>
            <person name="Manners J.M."/>
            <person name="Miranda-Saavedra D."/>
            <person name="Mukherjee M."/>
            <person name="Park G."/>
            <person name="Park J."/>
            <person name="Park S.Y."/>
            <person name="Proctor R.H."/>
            <person name="Regev A."/>
            <person name="Ruiz-Roldan M.C."/>
            <person name="Sain D."/>
            <person name="Sakthikumar S."/>
            <person name="Sykes S."/>
            <person name="Schwartz D.C."/>
            <person name="Turgeon B.G."/>
            <person name="Wapinski I."/>
            <person name="Yoder O."/>
            <person name="Young S."/>
            <person name="Zeng Q."/>
            <person name="Zhou S."/>
            <person name="Galagan J."/>
            <person name="Cuomo C.A."/>
            <person name="Kistler H.C."/>
            <person name="Rep M."/>
        </authorList>
    </citation>
    <scope>NUCLEOTIDE SEQUENCE [LARGE SCALE GENOMIC DNA]</scope>
    <source>
        <strain evidence="1">4287</strain>
    </source>
</reference>
<dbReference type="VEuPathDB" id="FungiDB:FOXG_20153"/>
<dbReference type="AlphaFoldDB" id="A0A0J9VCE0"/>
<gene>
    <name evidence="1" type="ORF">FOXG_20153</name>
</gene>
<reference evidence="1" key="1">
    <citation type="submission" date="2007-04" db="EMBL/GenBank/DDBJ databases">
        <authorList>
            <consortium name="The Broad Institute Genome Sequencing Platform"/>
            <person name="Birren B."/>
            <person name="Lander E."/>
            <person name="Galagan J."/>
            <person name="Nusbaum C."/>
            <person name="Devon K."/>
            <person name="Ma L.-J."/>
            <person name="Jaffe D."/>
            <person name="Butler J."/>
            <person name="Alvarez P."/>
            <person name="Gnerre S."/>
            <person name="Grabherr M."/>
            <person name="Kleber M."/>
            <person name="Mauceli E."/>
            <person name="Brockman W."/>
            <person name="MacCallum I.A."/>
            <person name="Young S."/>
            <person name="LaButti K."/>
            <person name="DeCaprio D."/>
            <person name="Crawford M."/>
            <person name="Koehrsen M."/>
            <person name="Engels R."/>
            <person name="Montgomery P."/>
            <person name="Pearson M."/>
            <person name="Howarth C."/>
            <person name="Larson L."/>
            <person name="White J."/>
            <person name="O'Leary S."/>
            <person name="Kodira C."/>
            <person name="Zeng Q."/>
            <person name="Yandava C."/>
            <person name="Alvarado L."/>
            <person name="Kistler C."/>
            <person name="Shim W.-B."/>
            <person name="Kang S."/>
            <person name="Woloshuk C."/>
        </authorList>
    </citation>
    <scope>NUCLEOTIDE SEQUENCE</scope>
    <source>
        <strain evidence="1">4287</strain>
    </source>
</reference>
<proteinExistence type="predicted"/>
<sequence>MSAAYSSAFCTTGRSSTSLSAGASSVMALRKPNSRASAALMLRPVRAISVARGRPIVLASLGREPALATTPILASGRAKVALFAATMRSRLAMISKPPPIARPFTAAIMGFFPLLRERPPNPVVGGSMGLFSGIPSRLR</sequence>
<evidence type="ECO:0000313" key="2">
    <source>
        <dbReference type="Proteomes" id="UP000009097"/>
    </source>
</evidence>
<accession>A0A0J9VCE0</accession>
<protein>
    <submittedName>
        <fullName evidence="1">Uncharacterized protein</fullName>
    </submittedName>
</protein>
<evidence type="ECO:0000313" key="1">
    <source>
        <dbReference type="EMBL" id="KNB09149.1"/>
    </source>
</evidence>
<organism evidence="1 2">
    <name type="scientific">Fusarium oxysporum f. sp. lycopersici (strain 4287 / CBS 123668 / FGSC 9935 / NRRL 34936)</name>
    <name type="common">Fusarium vascular wilt of tomato</name>
    <dbReference type="NCBI Taxonomy" id="426428"/>
    <lineage>
        <taxon>Eukaryota</taxon>
        <taxon>Fungi</taxon>
        <taxon>Dikarya</taxon>
        <taxon>Ascomycota</taxon>
        <taxon>Pezizomycotina</taxon>
        <taxon>Sordariomycetes</taxon>
        <taxon>Hypocreomycetidae</taxon>
        <taxon>Hypocreales</taxon>
        <taxon>Nectriaceae</taxon>
        <taxon>Fusarium</taxon>
        <taxon>Fusarium oxysporum species complex</taxon>
    </lineage>
</organism>
<dbReference type="GeneID" id="28960859"/>
<dbReference type="RefSeq" id="XP_018247194.1">
    <property type="nucleotide sequence ID" value="XM_018400425.1"/>
</dbReference>
<dbReference type="KEGG" id="fox:FOXG_20153"/>
<dbReference type="EMBL" id="DS231707">
    <property type="protein sequence ID" value="KNB09149.1"/>
    <property type="molecule type" value="Genomic_DNA"/>
</dbReference>